<dbReference type="PANTHER" id="PTHR23503:SF127">
    <property type="entry name" value="FI08437P-RELATED"/>
    <property type="match status" value="1"/>
</dbReference>
<keyword evidence="5" id="KW-0325">Glycoprotein</keyword>
<dbReference type="PROSITE" id="PS00216">
    <property type="entry name" value="SUGAR_TRANSPORT_1"/>
    <property type="match status" value="1"/>
</dbReference>
<proteinExistence type="predicted"/>
<evidence type="ECO:0000313" key="9">
    <source>
        <dbReference type="Proteomes" id="UP001432146"/>
    </source>
</evidence>
<evidence type="ECO:0000259" key="7">
    <source>
        <dbReference type="PROSITE" id="PS50850"/>
    </source>
</evidence>
<sequence length="507" mass="54920">MRIGTCQSSYMRCDSEVGDMLDYKDSRAAVLADAERSNRQNNSDNRDERSTPGGWTIILVLAGVTCCLGSAVPAGYNIGVLNNAAHLVEAFCNESIKERYDIDVSESGLKIVWSSVVSIFLIGGAAGSFLSSWVADRYGRKGALSVGNIFGIIGAGMFFLILKLNSIEILLAGRFFVGLSGGFATSVVPMYMSEIAPLRLRGAVGVICQLGITCGVFLGQIAGLNTVLGTKNSWHYMLGAFIPLCIYALILTSIILPESPKYLYIIREQKQKALDELSRIRKMDIMLLEVEISSLQQEIEKKTTAEPWTIKRILSDPSLKLPVFLVCMIQFGQQMSGINVVFYYSNSIFIDAGLGITGAQYATLGTGAANIGCLIVLCTSILLIRLSSHMPVICTIAVLAYVIFYGIGLGPIPYFIGSELFDVGPRPIAMALGSVCNWGGNFIVGMTFPIVESVIGPYTFLIFAGFLLLLGQIVRIYLPETRGRNTMDVAASISQGFNSRPNSIRNA</sequence>
<dbReference type="InterPro" id="IPR005828">
    <property type="entry name" value="MFS_sugar_transport-like"/>
</dbReference>
<evidence type="ECO:0000256" key="5">
    <source>
        <dbReference type="ARBA" id="ARBA00023180"/>
    </source>
</evidence>
<dbReference type="PRINTS" id="PR00171">
    <property type="entry name" value="SUGRTRNSPORT"/>
</dbReference>
<evidence type="ECO:0000256" key="2">
    <source>
        <dbReference type="ARBA" id="ARBA00022692"/>
    </source>
</evidence>
<dbReference type="InterPro" id="IPR020846">
    <property type="entry name" value="MFS_dom"/>
</dbReference>
<reference evidence="8 9" key="1">
    <citation type="submission" date="2024-05" db="EMBL/GenBank/DDBJ databases">
        <title>The nuclear and mitochondrial genome assemblies of Tetragonisca angustula (Apidae: Meliponini), a tiny yet remarkable pollinator in the Neotropics.</title>
        <authorList>
            <person name="Ferrari R."/>
            <person name="Ricardo P.C."/>
            <person name="Dias F.C."/>
            <person name="Araujo N.S."/>
            <person name="Soares D.O."/>
            <person name="Zhou Q.-S."/>
            <person name="Zhu C.-D."/>
            <person name="Coutinho L."/>
            <person name="Airas M.C."/>
            <person name="Batista T.M."/>
        </authorList>
    </citation>
    <scope>NUCLEOTIDE SEQUENCE [LARGE SCALE GENOMIC DNA]</scope>
    <source>
        <strain evidence="8">ASF017062</strain>
        <tissue evidence="8">Abdomen</tissue>
    </source>
</reference>
<dbReference type="PROSITE" id="PS00217">
    <property type="entry name" value="SUGAR_TRANSPORT_2"/>
    <property type="match status" value="1"/>
</dbReference>
<keyword evidence="2 6" id="KW-0812">Transmembrane</keyword>
<dbReference type="PROSITE" id="PS50850">
    <property type="entry name" value="MFS"/>
    <property type="match status" value="1"/>
</dbReference>
<protein>
    <recommendedName>
        <fullName evidence="7">Major facilitator superfamily (MFS) profile domain-containing protein</fullName>
    </recommendedName>
</protein>
<evidence type="ECO:0000256" key="6">
    <source>
        <dbReference type="SAM" id="Phobius"/>
    </source>
</evidence>
<evidence type="ECO:0000256" key="4">
    <source>
        <dbReference type="ARBA" id="ARBA00023136"/>
    </source>
</evidence>
<organism evidence="8 9">
    <name type="scientific">Tetragonisca angustula</name>
    <dbReference type="NCBI Taxonomy" id="166442"/>
    <lineage>
        <taxon>Eukaryota</taxon>
        <taxon>Metazoa</taxon>
        <taxon>Ecdysozoa</taxon>
        <taxon>Arthropoda</taxon>
        <taxon>Hexapoda</taxon>
        <taxon>Insecta</taxon>
        <taxon>Pterygota</taxon>
        <taxon>Neoptera</taxon>
        <taxon>Endopterygota</taxon>
        <taxon>Hymenoptera</taxon>
        <taxon>Apocrita</taxon>
        <taxon>Aculeata</taxon>
        <taxon>Apoidea</taxon>
        <taxon>Anthophila</taxon>
        <taxon>Apidae</taxon>
        <taxon>Tetragonisca</taxon>
    </lineage>
</organism>
<feature type="transmembrane region" description="Helical" evidence="6">
    <location>
        <begin position="55"/>
        <end position="76"/>
    </location>
</feature>
<feature type="domain" description="Major facilitator superfamily (MFS) profile" evidence="7">
    <location>
        <begin position="63"/>
        <end position="482"/>
    </location>
</feature>
<feature type="transmembrane region" description="Helical" evidence="6">
    <location>
        <begin position="169"/>
        <end position="191"/>
    </location>
</feature>
<dbReference type="InterPro" id="IPR045263">
    <property type="entry name" value="GLUT"/>
</dbReference>
<dbReference type="PANTHER" id="PTHR23503">
    <property type="entry name" value="SOLUTE CARRIER FAMILY 2"/>
    <property type="match status" value="1"/>
</dbReference>
<dbReference type="GO" id="GO:0015149">
    <property type="term" value="F:hexose transmembrane transporter activity"/>
    <property type="evidence" value="ECO:0007669"/>
    <property type="project" value="TreeGrafter"/>
</dbReference>
<accession>A0AAW0ZTG0</accession>
<gene>
    <name evidence="8" type="ORF">QLX08_006497</name>
</gene>
<dbReference type="Proteomes" id="UP001432146">
    <property type="component" value="Unassembled WGS sequence"/>
</dbReference>
<feature type="transmembrane region" description="Helical" evidence="6">
    <location>
        <begin position="396"/>
        <end position="416"/>
    </location>
</feature>
<dbReference type="EMBL" id="JAWNGG020000118">
    <property type="protein sequence ID" value="KAK9301010.1"/>
    <property type="molecule type" value="Genomic_DNA"/>
</dbReference>
<dbReference type="SUPFAM" id="SSF103473">
    <property type="entry name" value="MFS general substrate transporter"/>
    <property type="match status" value="1"/>
</dbReference>
<comment type="subcellular location">
    <subcellularLocation>
        <location evidence="1">Membrane</location>
        <topology evidence="1">Multi-pass membrane protein</topology>
    </subcellularLocation>
</comment>
<keyword evidence="9" id="KW-1185">Reference proteome</keyword>
<comment type="caution">
    <text evidence="8">The sequence shown here is derived from an EMBL/GenBank/DDBJ whole genome shotgun (WGS) entry which is preliminary data.</text>
</comment>
<dbReference type="InterPro" id="IPR003663">
    <property type="entry name" value="Sugar/inositol_transpt"/>
</dbReference>
<evidence type="ECO:0000313" key="8">
    <source>
        <dbReference type="EMBL" id="KAK9301010.1"/>
    </source>
</evidence>
<dbReference type="Gene3D" id="1.20.1250.20">
    <property type="entry name" value="MFS general substrate transporter like domains"/>
    <property type="match status" value="1"/>
</dbReference>
<evidence type="ECO:0000256" key="3">
    <source>
        <dbReference type="ARBA" id="ARBA00022989"/>
    </source>
</evidence>
<feature type="transmembrane region" description="Helical" evidence="6">
    <location>
        <begin position="364"/>
        <end position="384"/>
    </location>
</feature>
<keyword evidence="3 6" id="KW-1133">Transmembrane helix</keyword>
<keyword evidence="4 6" id="KW-0472">Membrane</keyword>
<evidence type="ECO:0000256" key="1">
    <source>
        <dbReference type="ARBA" id="ARBA00004141"/>
    </source>
</evidence>
<feature type="transmembrane region" description="Helical" evidence="6">
    <location>
        <begin position="142"/>
        <end position="163"/>
    </location>
</feature>
<dbReference type="InterPro" id="IPR005829">
    <property type="entry name" value="Sugar_transporter_CS"/>
</dbReference>
<feature type="transmembrane region" description="Helical" evidence="6">
    <location>
        <begin position="458"/>
        <end position="478"/>
    </location>
</feature>
<name>A0AAW0ZTG0_9HYME</name>
<dbReference type="InterPro" id="IPR036259">
    <property type="entry name" value="MFS_trans_sf"/>
</dbReference>
<feature type="transmembrane region" description="Helical" evidence="6">
    <location>
        <begin position="234"/>
        <end position="256"/>
    </location>
</feature>
<feature type="transmembrane region" description="Helical" evidence="6">
    <location>
        <begin position="203"/>
        <end position="222"/>
    </location>
</feature>
<dbReference type="GO" id="GO:0016020">
    <property type="term" value="C:membrane"/>
    <property type="evidence" value="ECO:0007669"/>
    <property type="project" value="UniProtKB-SubCell"/>
</dbReference>
<dbReference type="Pfam" id="PF00083">
    <property type="entry name" value="Sugar_tr"/>
    <property type="match status" value="1"/>
</dbReference>
<feature type="transmembrane region" description="Helical" evidence="6">
    <location>
        <begin position="111"/>
        <end position="130"/>
    </location>
</feature>
<dbReference type="AlphaFoldDB" id="A0AAW0ZTG0"/>